<reference evidence="11" key="2">
    <citation type="submission" date="2020-09" db="EMBL/GenBank/DDBJ databases">
        <authorList>
            <person name="Yu Y."/>
        </authorList>
    </citation>
    <scope>NUCLEOTIDE SEQUENCE</scope>
    <source>
        <strain evidence="11">KCTC 49039</strain>
    </source>
</reference>
<dbReference type="Pfam" id="PF02653">
    <property type="entry name" value="BPD_transp_2"/>
    <property type="match status" value="1"/>
</dbReference>
<dbReference type="EMBL" id="JACYHB010000012">
    <property type="protein sequence ID" value="MBD8080164.1"/>
    <property type="molecule type" value="Genomic_DNA"/>
</dbReference>
<feature type="transmembrane region" description="Helical" evidence="10">
    <location>
        <begin position="134"/>
        <end position="154"/>
    </location>
</feature>
<feature type="transmembrane region" description="Helical" evidence="10">
    <location>
        <begin position="311"/>
        <end position="329"/>
    </location>
</feature>
<feature type="transmembrane region" description="Helical" evidence="10">
    <location>
        <begin position="106"/>
        <end position="127"/>
    </location>
</feature>
<feature type="region of interest" description="Disordered" evidence="9">
    <location>
        <begin position="333"/>
        <end position="360"/>
    </location>
</feature>
<keyword evidence="4" id="KW-0997">Cell inner membrane</keyword>
<keyword evidence="3" id="KW-1003">Cell membrane</keyword>
<evidence type="ECO:0000256" key="5">
    <source>
        <dbReference type="ARBA" id="ARBA00022692"/>
    </source>
</evidence>
<feature type="transmembrane region" description="Helical" evidence="10">
    <location>
        <begin position="29"/>
        <end position="50"/>
    </location>
</feature>
<keyword evidence="6 10" id="KW-1133">Transmembrane helix</keyword>
<proteinExistence type="predicted"/>
<dbReference type="GO" id="GO:0005886">
    <property type="term" value="C:plasma membrane"/>
    <property type="evidence" value="ECO:0007669"/>
    <property type="project" value="UniProtKB-SubCell"/>
</dbReference>
<evidence type="ECO:0000313" key="12">
    <source>
        <dbReference type="Proteomes" id="UP000610846"/>
    </source>
</evidence>
<feature type="transmembrane region" description="Helical" evidence="10">
    <location>
        <begin position="285"/>
        <end position="305"/>
    </location>
</feature>
<evidence type="ECO:0000256" key="10">
    <source>
        <dbReference type="SAM" id="Phobius"/>
    </source>
</evidence>
<reference evidence="11" key="1">
    <citation type="journal article" date="2018" name="Curr. Microbiol.">
        <title>Cellulosimicrobium arenosum sp. nov., Isolated from Marine Sediment Sand.</title>
        <authorList>
            <person name="Oh M."/>
            <person name="Kim J.H."/>
            <person name="Yoon J.H."/>
            <person name="Schumann P."/>
            <person name="Kim W."/>
        </authorList>
    </citation>
    <scope>NUCLEOTIDE SEQUENCE</scope>
    <source>
        <strain evidence="11">KCTC 49039</strain>
    </source>
</reference>
<dbReference type="AlphaFoldDB" id="A0A927PG04"/>
<dbReference type="CDD" id="cd06579">
    <property type="entry name" value="TM_PBP1_transp_AraH_like"/>
    <property type="match status" value="1"/>
</dbReference>
<protein>
    <recommendedName>
        <fullName evidence="8">Autoinducer 2 import system permease protein LsrD</fullName>
    </recommendedName>
</protein>
<dbReference type="RefSeq" id="WP_191829737.1">
    <property type="nucleotide sequence ID" value="NZ_JACYHB010000012.1"/>
</dbReference>
<accession>A0A927PG04</accession>
<dbReference type="PANTHER" id="PTHR32196:SF71">
    <property type="entry name" value="AUTOINDUCER 2 IMPORT SYSTEM PERMEASE PROTEIN LSRD"/>
    <property type="match status" value="1"/>
</dbReference>
<dbReference type="Proteomes" id="UP000610846">
    <property type="component" value="Unassembled WGS sequence"/>
</dbReference>
<keyword evidence="5 10" id="KW-0812">Transmembrane</keyword>
<feature type="transmembrane region" description="Helical" evidence="10">
    <location>
        <begin position="234"/>
        <end position="253"/>
    </location>
</feature>
<evidence type="ECO:0000256" key="3">
    <source>
        <dbReference type="ARBA" id="ARBA00022475"/>
    </source>
</evidence>
<evidence type="ECO:0000256" key="7">
    <source>
        <dbReference type="ARBA" id="ARBA00023136"/>
    </source>
</evidence>
<evidence type="ECO:0000256" key="8">
    <source>
        <dbReference type="ARBA" id="ARBA00039381"/>
    </source>
</evidence>
<evidence type="ECO:0000256" key="1">
    <source>
        <dbReference type="ARBA" id="ARBA00004651"/>
    </source>
</evidence>
<dbReference type="PANTHER" id="PTHR32196">
    <property type="entry name" value="ABC TRANSPORTER PERMEASE PROTEIN YPHD-RELATED-RELATED"/>
    <property type="match status" value="1"/>
</dbReference>
<dbReference type="GO" id="GO:0022857">
    <property type="term" value="F:transmembrane transporter activity"/>
    <property type="evidence" value="ECO:0007669"/>
    <property type="project" value="InterPro"/>
</dbReference>
<evidence type="ECO:0000313" key="11">
    <source>
        <dbReference type="EMBL" id="MBD8080164.1"/>
    </source>
</evidence>
<dbReference type="InterPro" id="IPR001851">
    <property type="entry name" value="ABC_transp_permease"/>
</dbReference>
<keyword evidence="7 10" id="KW-0472">Membrane</keyword>
<feature type="transmembrane region" description="Helical" evidence="10">
    <location>
        <begin position="184"/>
        <end position="202"/>
    </location>
</feature>
<comment type="caution">
    <text evidence="11">The sequence shown here is derived from an EMBL/GenBank/DDBJ whole genome shotgun (WGS) entry which is preliminary data.</text>
</comment>
<evidence type="ECO:0000256" key="2">
    <source>
        <dbReference type="ARBA" id="ARBA00022448"/>
    </source>
</evidence>
<keyword evidence="2" id="KW-0813">Transport</keyword>
<evidence type="ECO:0000256" key="9">
    <source>
        <dbReference type="SAM" id="MobiDB-lite"/>
    </source>
</evidence>
<keyword evidence="12" id="KW-1185">Reference proteome</keyword>
<name>A0A927PG04_9MICO</name>
<comment type="subcellular location">
    <subcellularLocation>
        <location evidence="1">Cell membrane</location>
        <topology evidence="1">Multi-pass membrane protein</topology>
    </subcellularLocation>
</comment>
<feature type="transmembrane region" description="Helical" evidence="10">
    <location>
        <begin position="259"/>
        <end position="278"/>
    </location>
</feature>
<gene>
    <name evidence="11" type="ORF">IF651_13985</name>
</gene>
<organism evidence="11 12">
    <name type="scientific">Cellulosimicrobium arenosum</name>
    <dbReference type="NCBI Taxonomy" id="2708133"/>
    <lineage>
        <taxon>Bacteria</taxon>
        <taxon>Bacillati</taxon>
        <taxon>Actinomycetota</taxon>
        <taxon>Actinomycetes</taxon>
        <taxon>Micrococcales</taxon>
        <taxon>Promicromonosporaceae</taxon>
        <taxon>Cellulosimicrobium</taxon>
    </lineage>
</organism>
<evidence type="ECO:0000256" key="6">
    <source>
        <dbReference type="ARBA" id="ARBA00022989"/>
    </source>
</evidence>
<evidence type="ECO:0000256" key="4">
    <source>
        <dbReference type="ARBA" id="ARBA00022519"/>
    </source>
</evidence>
<feature type="compositionally biased region" description="Basic and acidic residues" evidence="9">
    <location>
        <begin position="350"/>
        <end position="360"/>
    </location>
</feature>
<sequence>MTTVATRRELPVRAPRPSLLERLTAGGSWTVFALLLLVFVLIFVMNPSFAEPSSLMAFVKKAAPLVILAIGQYFVIVSGEFDLSVGSLVGAQVVIAAKVMDGQDELTWPVTALMIGFGLLVGLVNGLVTTLLKVPSFITTLGMMLVLYGAIRLWTGGAPTGALTEQFRQWGRGGIFGEPGQFQVPYALIVVVVLGVLAVLLMRRPFGRTLMATGDNDVAASYSGSPVWWVRTRAFLLSGFMATIAGILIGGYAGVTAQVGEGLEFMAITAVVLGGVVLGGGRGTVVAAMAGALTLEALFTLFNQLGLPSTIRPVVQGVIIIAAVAYAAMPRKARRRRPAVPPPSAAGDAAEPKEPAPTHA</sequence>